<feature type="compositionally biased region" description="Polar residues" evidence="1">
    <location>
        <begin position="13"/>
        <end position="28"/>
    </location>
</feature>
<organism evidence="3 4">
    <name type="scientific">Spirosoma montaniterrae</name>
    <dbReference type="NCBI Taxonomy" id="1178516"/>
    <lineage>
        <taxon>Bacteria</taxon>
        <taxon>Pseudomonadati</taxon>
        <taxon>Bacteroidota</taxon>
        <taxon>Cytophagia</taxon>
        <taxon>Cytophagales</taxon>
        <taxon>Cytophagaceae</taxon>
        <taxon>Spirosoma</taxon>
    </lineage>
</organism>
<feature type="transmembrane region" description="Helical" evidence="2">
    <location>
        <begin position="41"/>
        <end position="65"/>
    </location>
</feature>
<evidence type="ECO:0000256" key="2">
    <source>
        <dbReference type="SAM" id="Phobius"/>
    </source>
</evidence>
<proteinExistence type="predicted"/>
<evidence type="ECO:0000256" key="1">
    <source>
        <dbReference type="SAM" id="MobiDB-lite"/>
    </source>
</evidence>
<dbReference type="AlphaFoldDB" id="A0A1P9WV10"/>
<sequence>MMLYPVWRAYSPYSPSSAQTRKPRNQPNRPFGDEPPRQPDWLLIMVGILFLLTLLVAWLAGVPVLDDNL</sequence>
<evidence type="ECO:0000313" key="4">
    <source>
        <dbReference type="Proteomes" id="UP000187941"/>
    </source>
</evidence>
<dbReference type="EMBL" id="CP014263">
    <property type="protein sequence ID" value="AQG79214.1"/>
    <property type="molecule type" value="Genomic_DNA"/>
</dbReference>
<keyword evidence="2" id="KW-1133">Transmembrane helix</keyword>
<reference evidence="3 4" key="1">
    <citation type="submission" date="2016-01" db="EMBL/GenBank/DDBJ databases">
        <authorList>
            <person name="Oliw E.H."/>
        </authorList>
    </citation>
    <scope>NUCLEOTIDE SEQUENCE [LARGE SCALE GENOMIC DNA]</scope>
    <source>
        <strain evidence="3 4">DY10</strain>
    </source>
</reference>
<evidence type="ECO:0000313" key="3">
    <source>
        <dbReference type="EMBL" id="AQG79214.1"/>
    </source>
</evidence>
<feature type="region of interest" description="Disordered" evidence="1">
    <location>
        <begin position="11"/>
        <end position="35"/>
    </location>
</feature>
<keyword evidence="2" id="KW-0812">Transmembrane</keyword>
<name>A0A1P9WV10_9BACT</name>
<dbReference type="Proteomes" id="UP000187941">
    <property type="component" value="Chromosome"/>
</dbReference>
<keyword evidence="2" id="KW-0472">Membrane</keyword>
<gene>
    <name evidence="3" type="ORF">AWR27_07670</name>
</gene>
<accession>A0A1P9WV10</accession>
<dbReference type="KEGG" id="smon:AWR27_07670"/>
<protein>
    <submittedName>
        <fullName evidence="3">Uncharacterized protein</fullName>
    </submittedName>
</protein>
<keyword evidence="4" id="KW-1185">Reference proteome</keyword>
<dbReference type="RefSeq" id="WP_077130655.1">
    <property type="nucleotide sequence ID" value="NZ_CP014263.1"/>
</dbReference>